<accession>A0A8J2KUQ9</accession>
<proteinExistence type="predicted"/>
<gene>
    <name evidence="1" type="ORF">AFUS01_LOCUS32103</name>
</gene>
<dbReference type="Proteomes" id="UP000708208">
    <property type="component" value="Unassembled WGS sequence"/>
</dbReference>
<evidence type="ECO:0000313" key="2">
    <source>
        <dbReference type="Proteomes" id="UP000708208"/>
    </source>
</evidence>
<keyword evidence="2" id="KW-1185">Reference proteome</keyword>
<evidence type="ECO:0000313" key="1">
    <source>
        <dbReference type="EMBL" id="CAG7821791.1"/>
    </source>
</evidence>
<organism evidence="1 2">
    <name type="scientific">Allacma fusca</name>
    <dbReference type="NCBI Taxonomy" id="39272"/>
    <lineage>
        <taxon>Eukaryota</taxon>
        <taxon>Metazoa</taxon>
        <taxon>Ecdysozoa</taxon>
        <taxon>Arthropoda</taxon>
        <taxon>Hexapoda</taxon>
        <taxon>Collembola</taxon>
        <taxon>Symphypleona</taxon>
        <taxon>Sminthuridae</taxon>
        <taxon>Allacma</taxon>
    </lineage>
</organism>
<name>A0A8J2KUQ9_9HEXA</name>
<comment type="caution">
    <text evidence="1">The sequence shown here is derived from an EMBL/GenBank/DDBJ whole genome shotgun (WGS) entry which is preliminary data.</text>
</comment>
<dbReference type="EMBL" id="CAJVCH010521312">
    <property type="protein sequence ID" value="CAG7821791.1"/>
    <property type="molecule type" value="Genomic_DNA"/>
</dbReference>
<sequence>MKLTFQPCQLGRRIISKITSLFDVISEDQIKRINCASSLFSDGRKITELIFRFFVNTQSKNQGLGLTTYCIYG</sequence>
<dbReference type="AlphaFoldDB" id="A0A8J2KUQ9"/>
<protein>
    <submittedName>
        <fullName evidence="1">Uncharacterized protein</fullName>
    </submittedName>
</protein>
<reference evidence="1" key="1">
    <citation type="submission" date="2021-06" db="EMBL/GenBank/DDBJ databases">
        <authorList>
            <person name="Hodson N. C."/>
            <person name="Mongue J. A."/>
            <person name="Jaron S. K."/>
        </authorList>
    </citation>
    <scope>NUCLEOTIDE SEQUENCE</scope>
</reference>